<reference evidence="2 3" key="1">
    <citation type="submission" date="2016-10" db="EMBL/GenBank/DDBJ databases">
        <authorList>
            <person name="de Groot N.N."/>
        </authorList>
    </citation>
    <scope>NUCLEOTIDE SEQUENCE [LARGE SCALE GENOMIC DNA]</scope>
    <source>
        <strain evidence="2 3">DSM 2784</strain>
    </source>
</reference>
<keyword evidence="1" id="KW-0812">Transmembrane</keyword>
<dbReference type="EMBL" id="FMWL01000016">
    <property type="protein sequence ID" value="SCZ81013.1"/>
    <property type="molecule type" value="Genomic_DNA"/>
</dbReference>
<evidence type="ECO:0000313" key="2">
    <source>
        <dbReference type="EMBL" id="SCZ81013.1"/>
    </source>
</evidence>
<sequence length="90" mass="10128">MEKKIQKLYSTDCVTMMLFLAIFWLLLIYIAFNVIAIVSDPAVKGVIIVAAALIAAFGTASSIAVLVHLRKNQRQIYVEELLSYEHEREA</sequence>
<protein>
    <submittedName>
        <fullName evidence="2">Uncharacterized protein</fullName>
    </submittedName>
</protein>
<dbReference type="RefSeq" id="WP_092592133.1">
    <property type="nucleotide sequence ID" value="NZ_FMWL01000016.1"/>
</dbReference>
<evidence type="ECO:0000313" key="3">
    <source>
        <dbReference type="Proteomes" id="UP000199208"/>
    </source>
</evidence>
<keyword evidence="3" id="KW-1185">Reference proteome</keyword>
<proteinExistence type="predicted"/>
<gene>
    <name evidence="2" type="ORF">SAMN03080599_02563</name>
</gene>
<accession>A0A1G5S3W6</accession>
<feature type="transmembrane region" description="Helical" evidence="1">
    <location>
        <begin position="12"/>
        <end position="39"/>
    </location>
</feature>
<dbReference type="STRING" id="1120920.SAMN03080599_02563"/>
<dbReference type="OrthoDB" id="1812532at2"/>
<keyword evidence="1" id="KW-1133">Transmembrane helix</keyword>
<dbReference type="Proteomes" id="UP000199208">
    <property type="component" value="Unassembled WGS sequence"/>
</dbReference>
<organism evidence="2 3">
    <name type="scientific">Acidaminobacter hydrogenoformans DSM 2784</name>
    <dbReference type="NCBI Taxonomy" id="1120920"/>
    <lineage>
        <taxon>Bacteria</taxon>
        <taxon>Bacillati</taxon>
        <taxon>Bacillota</taxon>
        <taxon>Clostridia</taxon>
        <taxon>Peptostreptococcales</taxon>
        <taxon>Acidaminobacteraceae</taxon>
        <taxon>Acidaminobacter</taxon>
    </lineage>
</organism>
<feature type="transmembrane region" description="Helical" evidence="1">
    <location>
        <begin position="45"/>
        <end position="67"/>
    </location>
</feature>
<keyword evidence="1" id="KW-0472">Membrane</keyword>
<name>A0A1G5S3W6_9FIRM</name>
<evidence type="ECO:0000256" key="1">
    <source>
        <dbReference type="SAM" id="Phobius"/>
    </source>
</evidence>
<dbReference type="AlphaFoldDB" id="A0A1G5S3W6"/>